<dbReference type="Pfam" id="PF00252">
    <property type="entry name" value="Ribosomal_L16"/>
    <property type="match status" value="1"/>
</dbReference>
<evidence type="ECO:0000313" key="6">
    <source>
        <dbReference type="EMBL" id="VEL07849.1"/>
    </source>
</evidence>
<dbReference type="GO" id="GO:0003735">
    <property type="term" value="F:structural constituent of ribosome"/>
    <property type="evidence" value="ECO:0007669"/>
    <property type="project" value="InterPro"/>
</dbReference>
<dbReference type="InterPro" id="IPR036920">
    <property type="entry name" value="Ribosomal_uL16_sf"/>
</dbReference>
<dbReference type="Gene3D" id="3.90.1170.10">
    <property type="entry name" value="Ribosomal protein L10e/L16"/>
    <property type="match status" value="1"/>
</dbReference>
<comment type="similarity">
    <text evidence="1">Belongs to the universal ribosomal protein uL16 family.</text>
</comment>
<keyword evidence="2" id="KW-0689">Ribosomal protein</keyword>
<sequence length="270" mass="31465">MSLSVCFSGFNHSAIFRLCFSNMHFVAPSRAPFITSRIFQRLYSSYIEYYPNINWIEFKDEQPVDFPPERRRLRPLPRQPTPLMHTKQIQYPRNMIDIRGPDLVNCDLKYGQYGIQALQGGELKFGHIEMLRNTINREIDENSQFAIWGIDPPWKPKTKRSAGSRMGGGKGDVHHYVTPVKAYRILVELGGHLHWRRAYHILSRVAAILPFKSRFISKEIMDMESRIEAYINKHNINPFSNTCKALAHNYAGARSLVSPWHIEWGSLDFW</sequence>
<dbReference type="AlphaFoldDB" id="A0A3S4ZV14"/>
<evidence type="ECO:0000256" key="1">
    <source>
        <dbReference type="ARBA" id="ARBA00008931"/>
    </source>
</evidence>
<proteinExistence type="inferred from homology"/>
<dbReference type="InterPro" id="IPR047873">
    <property type="entry name" value="Ribosomal_uL16"/>
</dbReference>
<evidence type="ECO:0000256" key="5">
    <source>
        <dbReference type="ARBA" id="ARBA00035440"/>
    </source>
</evidence>
<dbReference type="InterPro" id="IPR016180">
    <property type="entry name" value="Ribosomal_uL16_dom"/>
</dbReference>
<dbReference type="SUPFAM" id="SSF54686">
    <property type="entry name" value="Ribosomal protein L16p/L10e"/>
    <property type="match status" value="1"/>
</dbReference>
<name>A0A3S4ZV14_9PLAT</name>
<gene>
    <name evidence="6" type="ORF">PXEA_LOCUS1289</name>
</gene>
<keyword evidence="3" id="KW-0687">Ribonucleoprotein</keyword>
<evidence type="ECO:0000256" key="3">
    <source>
        <dbReference type="ARBA" id="ARBA00023274"/>
    </source>
</evidence>
<dbReference type="EMBL" id="CAAALY010002582">
    <property type="protein sequence ID" value="VEL07849.1"/>
    <property type="molecule type" value="Genomic_DNA"/>
</dbReference>
<comment type="caution">
    <text evidence="6">The sequence shown here is derived from an EMBL/GenBank/DDBJ whole genome shotgun (WGS) entry which is preliminary data.</text>
</comment>
<protein>
    <recommendedName>
        <fullName evidence="4">Large ribosomal subunit protein uL16m</fullName>
    </recommendedName>
    <alternativeName>
        <fullName evidence="5">39S ribosomal protein L16, mitochondrial</fullName>
    </alternativeName>
</protein>
<accession>A0A3S4ZV14</accession>
<evidence type="ECO:0000256" key="2">
    <source>
        <dbReference type="ARBA" id="ARBA00022980"/>
    </source>
</evidence>
<organism evidence="6 7">
    <name type="scientific">Protopolystoma xenopodis</name>
    <dbReference type="NCBI Taxonomy" id="117903"/>
    <lineage>
        <taxon>Eukaryota</taxon>
        <taxon>Metazoa</taxon>
        <taxon>Spiralia</taxon>
        <taxon>Lophotrochozoa</taxon>
        <taxon>Platyhelminthes</taxon>
        <taxon>Monogenea</taxon>
        <taxon>Polyopisthocotylea</taxon>
        <taxon>Polystomatidea</taxon>
        <taxon>Polystomatidae</taxon>
        <taxon>Protopolystoma</taxon>
    </lineage>
</organism>
<evidence type="ECO:0000313" key="7">
    <source>
        <dbReference type="Proteomes" id="UP000784294"/>
    </source>
</evidence>
<evidence type="ECO:0000256" key="4">
    <source>
        <dbReference type="ARBA" id="ARBA00035302"/>
    </source>
</evidence>
<dbReference type="PANTHER" id="PTHR12220">
    <property type="entry name" value="50S/60S RIBOSOMAL PROTEIN L16"/>
    <property type="match status" value="1"/>
</dbReference>
<dbReference type="GO" id="GO:0032543">
    <property type="term" value="P:mitochondrial translation"/>
    <property type="evidence" value="ECO:0007669"/>
    <property type="project" value="TreeGrafter"/>
</dbReference>
<dbReference type="Proteomes" id="UP000784294">
    <property type="component" value="Unassembled WGS sequence"/>
</dbReference>
<dbReference type="GO" id="GO:0005762">
    <property type="term" value="C:mitochondrial large ribosomal subunit"/>
    <property type="evidence" value="ECO:0007669"/>
    <property type="project" value="TreeGrafter"/>
</dbReference>
<dbReference type="PANTHER" id="PTHR12220:SF13">
    <property type="entry name" value="LARGE RIBOSOMAL SUBUNIT PROTEIN UL16M"/>
    <property type="match status" value="1"/>
</dbReference>
<dbReference type="OrthoDB" id="268521at2759"/>
<keyword evidence="7" id="KW-1185">Reference proteome</keyword>
<reference evidence="6" key="1">
    <citation type="submission" date="2018-11" db="EMBL/GenBank/DDBJ databases">
        <authorList>
            <consortium name="Pathogen Informatics"/>
        </authorList>
    </citation>
    <scope>NUCLEOTIDE SEQUENCE</scope>
</reference>
<dbReference type="InterPro" id="IPR000114">
    <property type="entry name" value="Ribosomal_uL16_bact-type"/>
</dbReference>
<dbReference type="GO" id="GO:0019843">
    <property type="term" value="F:rRNA binding"/>
    <property type="evidence" value="ECO:0007669"/>
    <property type="project" value="InterPro"/>
</dbReference>
<dbReference type="CDD" id="cd01433">
    <property type="entry name" value="Ribosomal_L16_L10e"/>
    <property type="match status" value="1"/>
</dbReference>